<dbReference type="PANTHER" id="PTHR10048:SF111">
    <property type="entry name" value="PHOSPHATIDYLINOSITOL 3-KINASE AGE-1"/>
    <property type="match status" value="1"/>
</dbReference>
<name>A0ABM0MV25_SACKO</name>
<feature type="non-terminal residue" evidence="5">
    <location>
        <position position="1"/>
    </location>
</feature>
<dbReference type="Gene3D" id="1.10.1070.11">
    <property type="entry name" value="Phosphatidylinositol 3-/4-kinase, catalytic domain"/>
    <property type="match status" value="1"/>
</dbReference>
<dbReference type="Pfam" id="PF00454">
    <property type="entry name" value="PI3_PI4_kinase"/>
    <property type="match status" value="1"/>
</dbReference>
<sequence>AAINESFDLVCRMMPYNCLATGNMTGMVEVVRNAKTVFKIQQGGGIKGTFQLNNTMLHQWIKERNKGSLYNKAIEAFTKSCAGYCVATFILGIGDRHNDNIMVSEDGRIFHIDFGHFLGHFKKKYGIKRERVPFVLTADFVNVISKGQPYDKSEEFKQFQIICSTAYVKLRKHANLFISLFMMMLSSGIPELQTIEDVHYLQKTLAVNRTEDEALLYFVKQFDAAHGGGWTTKLDWLMHGIKHFSK</sequence>
<accession>A0ABM0MV25</accession>
<keyword evidence="4" id="KW-1185">Reference proteome</keyword>
<keyword evidence="1" id="KW-0808">Transferase</keyword>
<protein>
    <submittedName>
        <fullName evidence="5">Phosphatidylinositol 4,5-bisphosphate 3-kinase catalytic subunit alpha isoform-like</fullName>
    </submittedName>
</protein>
<gene>
    <name evidence="5" type="primary">LOC102804230</name>
</gene>
<organism evidence="4 5">
    <name type="scientific">Saccoglossus kowalevskii</name>
    <name type="common">Acorn worm</name>
    <dbReference type="NCBI Taxonomy" id="10224"/>
    <lineage>
        <taxon>Eukaryota</taxon>
        <taxon>Metazoa</taxon>
        <taxon>Hemichordata</taxon>
        <taxon>Enteropneusta</taxon>
        <taxon>Harrimaniidae</taxon>
        <taxon>Saccoglossus</taxon>
    </lineage>
</organism>
<dbReference type="InterPro" id="IPR036940">
    <property type="entry name" value="PI3/4_kinase_cat_sf"/>
</dbReference>
<dbReference type="InterPro" id="IPR015433">
    <property type="entry name" value="PI3/4_kinase"/>
</dbReference>
<dbReference type="SMART" id="SM00146">
    <property type="entry name" value="PI3Kc"/>
    <property type="match status" value="1"/>
</dbReference>
<evidence type="ECO:0000256" key="2">
    <source>
        <dbReference type="ARBA" id="ARBA00022777"/>
    </source>
</evidence>
<reference evidence="5" key="1">
    <citation type="submission" date="2025-08" db="UniProtKB">
        <authorList>
            <consortium name="RefSeq"/>
        </authorList>
    </citation>
    <scope>IDENTIFICATION</scope>
    <source>
        <tissue evidence="5">Testes</tissue>
    </source>
</reference>
<dbReference type="PROSITE" id="PS00916">
    <property type="entry name" value="PI3_4_KINASE_2"/>
    <property type="match status" value="1"/>
</dbReference>
<dbReference type="RefSeq" id="XP_006823866.1">
    <property type="nucleotide sequence ID" value="XM_006823803.1"/>
</dbReference>
<dbReference type="Proteomes" id="UP000694865">
    <property type="component" value="Unplaced"/>
</dbReference>
<dbReference type="SUPFAM" id="SSF56112">
    <property type="entry name" value="Protein kinase-like (PK-like)"/>
    <property type="match status" value="1"/>
</dbReference>
<dbReference type="InterPro" id="IPR011009">
    <property type="entry name" value="Kinase-like_dom_sf"/>
</dbReference>
<dbReference type="PANTHER" id="PTHR10048">
    <property type="entry name" value="PHOSPHATIDYLINOSITOL KINASE"/>
    <property type="match status" value="1"/>
</dbReference>
<dbReference type="PROSITE" id="PS50290">
    <property type="entry name" value="PI3_4_KINASE_3"/>
    <property type="match status" value="1"/>
</dbReference>
<evidence type="ECO:0000313" key="5">
    <source>
        <dbReference type="RefSeq" id="XP_006823866.1"/>
    </source>
</evidence>
<dbReference type="InterPro" id="IPR000403">
    <property type="entry name" value="PI3/4_kinase_cat_dom"/>
</dbReference>
<dbReference type="InterPro" id="IPR018936">
    <property type="entry name" value="PI3/4_kinase_CS"/>
</dbReference>
<keyword evidence="2" id="KW-0418">Kinase</keyword>
<evidence type="ECO:0000259" key="3">
    <source>
        <dbReference type="PROSITE" id="PS50290"/>
    </source>
</evidence>
<feature type="domain" description="PI3K/PI4K catalytic" evidence="3">
    <location>
        <begin position="1"/>
        <end position="230"/>
    </location>
</feature>
<proteinExistence type="predicted"/>
<evidence type="ECO:0000256" key="1">
    <source>
        <dbReference type="ARBA" id="ARBA00022679"/>
    </source>
</evidence>
<dbReference type="GeneID" id="102804230"/>
<evidence type="ECO:0000313" key="4">
    <source>
        <dbReference type="Proteomes" id="UP000694865"/>
    </source>
</evidence>